<dbReference type="EMBL" id="CM003102">
    <property type="protein sequence ID" value="KUI69711.1"/>
    <property type="molecule type" value="Genomic_DNA"/>
</dbReference>
<dbReference type="PANTHER" id="PTHR21661">
    <property type="entry name" value="EPOXIDE HYDROLASE 1-RELATED"/>
    <property type="match status" value="1"/>
</dbReference>
<dbReference type="Gene3D" id="3.40.50.1820">
    <property type="entry name" value="alpha/beta hydrolase"/>
    <property type="match status" value="1"/>
</dbReference>
<evidence type="ECO:0000256" key="3">
    <source>
        <dbReference type="ARBA" id="ARBA00022801"/>
    </source>
</evidence>
<dbReference type="AlphaFoldDB" id="A0A194VZM9"/>
<proteinExistence type="inferred from homology"/>
<dbReference type="PANTHER" id="PTHR21661:SF35">
    <property type="entry name" value="EPOXIDE HYDROLASE"/>
    <property type="match status" value="1"/>
</dbReference>
<dbReference type="Pfam" id="PF06441">
    <property type="entry name" value="EHN"/>
    <property type="match status" value="1"/>
</dbReference>
<evidence type="ECO:0000313" key="7">
    <source>
        <dbReference type="Proteomes" id="UP000078559"/>
    </source>
</evidence>
<feature type="active site" description="Proton donor" evidence="4">
    <location>
        <position position="316"/>
    </location>
</feature>
<feature type="domain" description="Epoxide hydrolase N-terminal" evidence="5">
    <location>
        <begin position="4"/>
        <end position="113"/>
    </location>
</feature>
<dbReference type="SUPFAM" id="SSF53474">
    <property type="entry name" value="alpha/beta-Hydrolases"/>
    <property type="match status" value="1"/>
</dbReference>
<dbReference type="GO" id="GO:0097176">
    <property type="term" value="P:epoxide metabolic process"/>
    <property type="evidence" value="ECO:0007669"/>
    <property type="project" value="TreeGrafter"/>
</dbReference>
<sequence>MTDIRAYEIAVPPVAVEELRQRLALSRFPEEIDGGGWERGVPVEDVKRIAKYWQEKFSWDSFQERLNKLSHFEATISVEGFDPFQMHFIHQKSASPDAIPLLFVHGWPGSFLEATKILPMLADDQTNKPSFHVVVPSLPNFGFSSRINKPGFGLRQYSEACHKLMLSLGYKQYSSQGGDWGASITTSIGALYPQSLKALHLNLVIAMPPPLTKSPFAFVRFLVTHFLNLYTPQESSGLKAAKDYQTNGNGYFQIQKTRPNTIGILLADSPVGLLAWIYEKLVTWTDKYQWTDQEVCEWVSLYWFSRAGPAASVTIYHEMFEGDWQAQAGRALPAAKLGFSYFPKELFGTPRMWNRHLGDVVFEREHENGGHFAAWEQPEALADDVREMFDPEGPAYRALHSA</sequence>
<evidence type="ECO:0000256" key="4">
    <source>
        <dbReference type="PIRSR" id="PIRSR001112-1"/>
    </source>
</evidence>
<gene>
    <name evidence="6" type="ORF">VM1G_04809</name>
</gene>
<dbReference type="InterPro" id="IPR010497">
    <property type="entry name" value="Epoxide_hydro_N"/>
</dbReference>
<reference evidence="6" key="1">
    <citation type="submission" date="2014-12" db="EMBL/GenBank/DDBJ databases">
        <title>Genome Sequence of Valsa Canker Pathogens Uncovers a Specific Adaption of Colonization on Woody Bark.</title>
        <authorList>
            <person name="Yin Z."/>
            <person name="Liu H."/>
            <person name="Gao X."/>
            <person name="Li Z."/>
            <person name="Song N."/>
            <person name="Ke X."/>
            <person name="Dai Q."/>
            <person name="Wu Y."/>
            <person name="Sun Y."/>
            <person name="Xu J.-R."/>
            <person name="Kang Z.K."/>
            <person name="Wang L."/>
            <person name="Huang L."/>
        </authorList>
    </citation>
    <scope>NUCLEOTIDE SEQUENCE [LARGE SCALE GENOMIC DNA]</scope>
    <source>
        <strain evidence="6">03-8</strain>
    </source>
</reference>
<dbReference type="InterPro" id="IPR016292">
    <property type="entry name" value="Epoxide_hydrolase"/>
</dbReference>
<accession>A0A194VZM9</accession>
<evidence type="ECO:0000313" key="6">
    <source>
        <dbReference type="EMBL" id="KUI69711.1"/>
    </source>
</evidence>
<dbReference type="InterPro" id="IPR029058">
    <property type="entry name" value="AB_hydrolase_fold"/>
</dbReference>
<name>A0A194VZM9_CYTMA</name>
<feature type="active site" description="Nucleophile" evidence="4">
    <location>
        <position position="179"/>
    </location>
</feature>
<dbReference type="Proteomes" id="UP000078559">
    <property type="component" value="Chromosome 5"/>
</dbReference>
<evidence type="ECO:0000256" key="1">
    <source>
        <dbReference type="ARBA" id="ARBA00010088"/>
    </source>
</evidence>
<organism evidence="6 7">
    <name type="scientific">Cytospora mali</name>
    <name type="common">Apple Valsa canker fungus</name>
    <name type="synonym">Valsa mali</name>
    <dbReference type="NCBI Taxonomy" id="578113"/>
    <lineage>
        <taxon>Eukaryota</taxon>
        <taxon>Fungi</taxon>
        <taxon>Dikarya</taxon>
        <taxon>Ascomycota</taxon>
        <taxon>Pezizomycotina</taxon>
        <taxon>Sordariomycetes</taxon>
        <taxon>Sordariomycetidae</taxon>
        <taxon>Diaporthales</taxon>
        <taxon>Cytosporaceae</taxon>
        <taxon>Cytospora</taxon>
    </lineage>
</organism>
<keyword evidence="7" id="KW-1185">Reference proteome</keyword>
<protein>
    <submittedName>
        <fullName evidence="6">Epoxide hydrolase</fullName>
    </submittedName>
</protein>
<dbReference type="PRINTS" id="PR00412">
    <property type="entry name" value="EPOXHYDRLASE"/>
</dbReference>
<keyword evidence="3 6" id="KW-0378">Hydrolase</keyword>
<dbReference type="GO" id="GO:0004301">
    <property type="term" value="F:epoxide hydrolase activity"/>
    <property type="evidence" value="ECO:0007669"/>
    <property type="project" value="TreeGrafter"/>
</dbReference>
<dbReference type="InterPro" id="IPR000639">
    <property type="entry name" value="Epox_hydrolase-like"/>
</dbReference>
<evidence type="ECO:0000256" key="2">
    <source>
        <dbReference type="ARBA" id="ARBA00022797"/>
    </source>
</evidence>
<keyword evidence="2" id="KW-0058">Aromatic hydrocarbons catabolism</keyword>
<evidence type="ECO:0000259" key="5">
    <source>
        <dbReference type="Pfam" id="PF06441"/>
    </source>
</evidence>
<feature type="active site" description="Proton acceptor" evidence="4">
    <location>
        <position position="371"/>
    </location>
</feature>
<comment type="similarity">
    <text evidence="1">Belongs to the peptidase S33 family.</text>
</comment>
<dbReference type="PIRSF" id="PIRSF001112">
    <property type="entry name" value="Epoxide_hydrolase"/>
    <property type="match status" value="1"/>
</dbReference>
<dbReference type="SMR" id="A0A194VZM9"/>
<dbReference type="OrthoDB" id="7130006at2759"/>